<gene>
    <name evidence="4" type="ORF">QPJ95_21705</name>
</gene>
<dbReference type="CDD" id="cd18773">
    <property type="entry name" value="PDC1_HK_sensor"/>
    <property type="match status" value="1"/>
</dbReference>
<dbReference type="GO" id="GO:0006171">
    <property type="term" value="P:cAMP biosynthetic process"/>
    <property type="evidence" value="ECO:0007669"/>
    <property type="project" value="TreeGrafter"/>
</dbReference>
<dbReference type="InterPro" id="IPR029151">
    <property type="entry name" value="Sensor-like_sf"/>
</dbReference>
<keyword evidence="1" id="KW-0812">Transmembrane</keyword>
<feature type="domain" description="Guanylate cyclase" evidence="2">
    <location>
        <begin position="450"/>
        <end position="582"/>
    </location>
</feature>
<dbReference type="RefSeq" id="WP_270919891.1">
    <property type="nucleotide sequence ID" value="NZ_CP127247.1"/>
</dbReference>
<dbReference type="PANTHER" id="PTHR43081:SF1">
    <property type="entry name" value="ADENYLATE CYCLASE, TERMINAL-DIFFERENTIATION SPECIFIC"/>
    <property type="match status" value="1"/>
</dbReference>
<dbReference type="InterPro" id="IPR050697">
    <property type="entry name" value="Adenylyl/Guanylyl_Cyclase_3/4"/>
</dbReference>
<dbReference type="InterPro" id="IPR001054">
    <property type="entry name" value="A/G_cyclase"/>
</dbReference>
<feature type="domain" description="HAMP" evidence="3">
    <location>
        <begin position="370"/>
        <end position="423"/>
    </location>
</feature>
<dbReference type="GO" id="GO:0035556">
    <property type="term" value="P:intracellular signal transduction"/>
    <property type="evidence" value="ECO:0007669"/>
    <property type="project" value="InterPro"/>
</dbReference>
<dbReference type="SUPFAM" id="SSF103190">
    <property type="entry name" value="Sensory domain-like"/>
    <property type="match status" value="1"/>
</dbReference>
<evidence type="ECO:0000259" key="2">
    <source>
        <dbReference type="PROSITE" id="PS50125"/>
    </source>
</evidence>
<proteinExistence type="predicted"/>
<dbReference type="Pfam" id="PF00211">
    <property type="entry name" value="Guanylate_cyc"/>
    <property type="match status" value="1"/>
</dbReference>
<evidence type="ECO:0000313" key="5">
    <source>
        <dbReference type="Proteomes" id="UP001238334"/>
    </source>
</evidence>
<reference evidence="4 5" key="1">
    <citation type="submission" date="2023-06" db="EMBL/GenBank/DDBJ databases">
        <title>Parasedimentitalea psychrophila sp. nov., a psychrophilic bacterium isolated from deep-sea sediment.</title>
        <authorList>
            <person name="Li A."/>
        </authorList>
    </citation>
    <scope>NUCLEOTIDE SEQUENCE [LARGE SCALE GENOMIC DNA]</scope>
    <source>
        <strain evidence="4 5">QS115</strain>
    </source>
</reference>
<protein>
    <submittedName>
        <fullName evidence="4">Adenylate/guanylate cyclase domain-containing protein</fullName>
    </submittedName>
</protein>
<evidence type="ECO:0000256" key="1">
    <source>
        <dbReference type="SAM" id="Phobius"/>
    </source>
</evidence>
<dbReference type="GO" id="GO:0016020">
    <property type="term" value="C:membrane"/>
    <property type="evidence" value="ECO:0007669"/>
    <property type="project" value="InterPro"/>
</dbReference>
<dbReference type="InterPro" id="IPR003660">
    <property type="entry name" value="HAMP_dom"/>
</dbReference>
<feature type="transmembrane region" description="Helical" evidence="1">
    <location>
        <begin position="7"/>
        <end position="30"/>
    </location>
</feature>
<organism evidence="4 5">
    <name type="scientific">Parasedimentitalea psychrophila</name>
    <dbReference type="NCBI Taxonomy" id="2997337"/>
    <lineage>
        <taxon>Bacteria</taxon>
        <taxon>Pseudomonadati</taxon>
        <taxon>Pseudomonadota</taxon>
        <taxon>Alphaproteobacteria</taxon>
        <taxon>Rhodobacterales</taxon>
        <taxon>Paracoccaceae</taxon>
        <taxon>Parasedimentitalea</taxon>
    </lineage>
</organism>
<dbReference type="Gene3D" id="6.10.340.10">
    <property type="match status" value="1"/>
</dbReference>
<dbReference type="Gene3D" id="3.30.70.1230">
    <property type="entry name" value="Nucleotide cyclase"/>
    <property type="match status" value="1"/>
</dbReference>
<dbReference type="PROSITE" id="PS50125">
    <property type="entry name" value="GUANYLATE_CYCLASE_2"/>
    <property type="match status" value="1"/>
</dbReference>
<name>A0A9Y2L0D3_9RHOB</name>
<sequence>MKVRLQVGVATAFTFITVAMLGIVVIFLYVGNRDLALQTAREDMREARKLSVGAILEAKSQTGRVVDVVASLVTEFPEGARSLETLNVLHALIEGDEQFYGVYFGLEDSGAFYQNIALTDDVLTFGPDNSEVPDNVRRVLRVIDGPDDARVEQYFWATNTGQSVKFAQGPVDFDPRKRPWYEGALKNDGLFVTELYRFESTGRLGVTFAKRILDETGAVIGVAGADITTSTLLKNFEAIRIGDEGLVFMVNQNDQLTLYSGTRASGDGARFVNTDIEGQIAIESDVIASAVSHWIDNRQPFFRFSAESDNLMYIGSVAPIPEMFGTQPIIGFAVPEDEFVGAIKQTTAQVLKISAVALALAISITVLVARMLSQKLRLVAEEARRIRDFDLTDDLDLHSSIREVSDLNHAMSSMKAGLRSFGAYVPKELVRSIIAKGENVAVGGLSREVTIMFSDLQGFTARTENLEPEALMPALSEYFEAMEKQITAHDGTVDKYIGDAVMALWNAQKVDDNHCEHACRAVLACLQAEAEINASNLSSPLVPLHTRFGLHCGTVIVGNVGSLSRMQYTALGSSVNLASRVEGLGKVYGTRALVTEPVVRRTEGLFCVREVDTVSPVGTTKPIRIFELLGEEDVGGTYPASPEIRREIQSWNICYELYRSENWTEALVAFEDHLGKTSSQALVETYIQRCRKFIAHPPDKGWDGVYSFKTK</sequence>
<dbReference type="EMBL" id="CP127247">
    <property type="protein sequence ID" value="WIY25072.1"/>
    <property type="molecule type" value="Genomic_DNA"/>
</dbReference>
<dbReference type="Pfam" id="PF22673">
    <property type="entry name" value="MCP-like_PDC_1"/>
    <property type="match status" value="1"/>
</dbReference>
<accession>A0A9Y2L0D3</accession>
<dbReference type="SUPFAM" id="SSF55073">
    <property type="entry name" value="Nucleotide cyclase"/>
    <property type="match status" value="1"/>
</dbReference>
<dbReference type="PANTHER" id="PTHR43081">
    <property type="entry name" value="ADENYLATE CYCLASE, TERMINAL-DIFFERENTIATION SPECIFIC-RELATED"/>
    <property type="match status" value="1"/>
</dbReference>
<dbReference type="Gene3D" id="3.30.450.20">
    <property type="entry name" value="PAS domain"/>
    <property type="match status" value="1"/>
</dbReference>
<evidence type="ECO:0000259" key="3">
    <source>
        <dbReference type="PROSITE" id="PS50885"/>
    </source>
</evidence>
<dbReference type="InterPro" id="IPR029787">
    <property type="entry name" value="Nucleotide_cyclase"/>
</dbReference>
<evidence type="ECO:0000313" key="4">
    <source>
        <dbReference type="EMBL" id="WIY25072.1"/>
    </source>
</evidence>
<keyword evidence="1" id="KW-1133">Transmembrane helix</keyword>
<dbReference type="AlphaFoldDB" id="A0A9Y2L0D3"/>
<dbReference type="KEGG" id="ppso:QPJ95_21705"/>
<dbReference type="CDD" id="cd07302">
    <property type="entry name" value="CHD"/>
    <property type="match status" value="1"/>
</dbReference>
<keyword evidence="5" id="KW-1185">Reference proteome</keyword>
<dbReference type="Proteomes" id="UP001238334">
    <property type="component" value="Chromosome"/>
</dbReference>
<dbReference type="PROSITE" id="PS50885">
    <property type="entry name" value="HAMP"/>
    <property type="match status" value="1"/>
</dbReference>
<keyword evidence="1" id="KW-0472">Membrane</keyword>
<dbReference type="GO" id="GO:0004016">
    <property type="term" value="F:adenylate cyclase activity"/>
    <property type="evidence" value="ECO:0007669"/>
    <property type="project" value="UniProtKB-ARBA"/>
</dbReference>
<dbReference type="SMART" id="SM00044">
    <property type="entry name" value="CYCc"/>
    <property type="match status" value="1"/>
</dbReference>